<dbReference type="SUPFAM" id="SSF81321">
    <property type="entry name" value="Family A G protein-coupled receptor-like"/>
    <property type="match status" value="1"/>
</dbReference>
<proteinExistence type="predicted"/>
<feature type="transmembrane region" description="Helical" evidence="5">
    <location>
        <begin position="144"/>
        <end position="170"/>
    </location>
</feature>
<evidence type="ECO:0000256" key="1">
    <source>
        <dbReference type="ARBA" id="ARBA00004370"/>
    </source>
</evidence>
<gene>
    <name evidence="7" type="ORF">BV898_06012</name>
</gene>
<evidence type="ECO:0000313" key="8">
    <source>
        <dbReference type="Proteomes" id="UP000192578"/>
    </source>
</evidence>
<reference evidence="8" key="1">
    <citation type="submission" date="2017-01" db="EMBL/GenBank/DDBJ databases">
        <title>Comparative genomics of anhydrobiosis in the tardigrade Hypsibius dujardini.</title>
        <authorList>
            <person name="Yoshida Y."/>
            <person name="Koutsovoulos G."/>
            <person name="Laetsch D."/>
            <person name="Stevens L."/>
            <person name="Kumar S."/>
            <person name="Horikawa D."/>
            <person name="Ishino K."/>
            <person name="Komine S."/>
            <person name="Tomita M."/>
            <person name="Blaxter M."/>
            <person name="Arakawa K."/>
        </authorList>
    </citation>
    <scope>NUCLEOTIDE SEQUENCE [LARGE SCALE GENOMIC DNA]</scope>
    <source>
        <strain evidence="8">Z151</strain>
    </source>
</reference>
<dbReference type="InterPro" id="IPR017452">
    <property type="entry name" value="GPCR_Rhodpsn_7TM"/>
</dbReference>
<comment type="caution">
    <text evidence="7">The sequence shown here is derived from an EMBL/GenBank/DDBJ whole genome shotgun (WGS) entry which is preliminary data.</text>
</comment>
<feature type="transmembrane region" description="Helical" evidence="5">
    <location>
        <begin position="30"/>
        <end position="51"/>
    </location>
</feature>
<evidence type="ECO:0000259" key="6">
    <source>
        <dbReference type="PROSITE" id="PS50262"/>
    </source>
</evidence>
<dbReference type="PROSITE" id="PS50262">
    <property type="entry name" value="G_PROTEIN_RECEP_F1_2"/>
    <property type="match status" value="1"/>
</dbReference>
<keyword evidence="3 5" id="KW-1133">Transmembrane helix</keyword>
<feature type="domain" description="G-protein coupled receptors family 1 profile" evidence="6">
    <location>
        <begin position="45"/>
        <end position="292"/>
    </location>
</feature>
<name>A0A1W0WXS9_HYPEX</name>
<evidence type="ECO:0000256" key="3">
    <source>
        <dbReference type="ARBA" id="ARBA00022989"/>
    </source>
</evidence>
<evidence type="ECO:0000313" key="7">
    <source>
        <dbReference type="EMBL" id="OQV20008.1"/>
    </source>
</evidence>
<evidence type="ECO:0000256" key="4">
    <source>
        <dbReference type="ARBA" id="ARBA00023136"/>
    </source>
</evidence>
<protein>
    <recommendedName>
        <fullName evidence="6">G-protein coupled receptors family 1 profile domain-containing protein</fullName>
    </recommendedName>
</protein>
<feature type="transmembrane region" description="Helical" evidence="5">
    <location>
        <begin position="190"/>
        <end position="216"/>
    </location>
</feature>
<feature type="transmembrane region" description="Helical" evidence="5">
    <location>
        <begin position="63"/>
        <end position="84"/>
    </location>
</feature>
<dbReference type="GO" id="GO:0004930">
    <property type="term" value="F:G protein-coupled receptor activity"/>
    <property type="evidence" value="ECO:0007669"/>
    <property type="project" value="InterPro"/>
</dbReference>
<dbReference type="GO" id="GO:0016020">
    <property type="term" value="C:membrane"/>
    <property type="evidence" value="ECO:0007669"/>
    <property type="project" value="UniProtKB-SubCell"/>
</dbReference>
<comment type="subcellular location">
    <subcellularLocation>
        <location evidence="1">Membrane</location>
    </subcellularLocation>
</comment>
<keyword evidence="4 5" id="KW-0472">Membrane</keyword>
<dbReference type="InterPro" id="IPR000276">
    <property type="entry name" value="GPCR_Rhodpsn"/>
</dbReference>
<keyword evidence="2 5" id="KW-0812">Transmembrane</keyword>
<evidence type="ECO:0000256" key="2">
    <source>
        <dbReference type="ARBA" id="ARBA00022692"/>
    </source>
</evidence>
<dbReference type="Gene3D" id="1.20.1070.10">
    <property type="entry name" value="Rhodopsin 7-helix transmembrane proteins"/>
    <property type="match status" value="1"/>
</dbReference>
<dbReference type="EMBL" id="MTYJ01000034">
    <property type="protein sequence ID" value="OQV20008.1"/>
    <property type="molecule type" value="Genomic_DNA"/>
</dbReference>
<evidence type="ECO:0000256" key="5">
    <source>
        <dbReference type="SAM" id="Phobius"/>
    </source>
</evidence>
<keyword evidence="8" id="KW-1185">Reference proteome</keyword>
<sequence>MNFSVSNKTNITRKGLEKPLACLSDTTYEIIAGFTAPLTVFGICIYLRILWTFHRHPRLINHFTVHIISLSIINILNSLAYWPQTIARAITTDWLSHPFVCAQFQYFVWVMPVTYGLQEIIICGDRWTAFMAPVFYNTHKSVRWSLCGTIAVVIWMHGWYLPLGILNYVRSLSYPKACDGMVPGYPTYRIVVYFMVAYIPQGITYGSYPFLLLLLFRRRFRRRLARGRVEIVSIVRYQVSSTSLPPSVQPAIHSDRATPMEIRNTEDDRRKAIVKQEENANNQLVTGFSAFH</sequence>
<feature type="transmembrane region" description="Helical" evidence="5">
    <location>
        <begin position="104"/>
        <end position="123"/>
    </location>
</feature>
<organism evidence="7 8">
    <name type="scientific">Hypsibius exemplaris</name>
    <name type="common">Freshwater tardigrade</name>
    <dbReference type="NCBI Taxonomy" id="2072580"/>
    <lineage>
        <taxon>Eukaryota</taxon>
        <taxon>Metazoa</taxon>
        <taxon>Ecdysozoa</taxon>
        <taxon>Tardigrada</taxon>
        <taxon>Eutardigrada</taxon>
        <taxon>Parachela</taxon>
        <taxon>Hypsibioidea</taxon>
        <taxon>Hypsibiidae</taxon>
        <taxon>Hypsibius</taxon>
    </lineage>
</organism>
<dbReference type="Proteomes" id="UP000192578">
    <property type="component" value="Unassembled WGS sequence"/>
</dbReference>
<dbReference type="Pfam" id="PF00001">
    <property type="entry name" value="7tm_1"/>
    <property type="match status" value="1"/>
</dbReference>
<dbReference type="AlphaFoldDB" id="A0A1W0WXS9"/>
<accession>A0A1W0WXS9</accession>